<keyword evidence="6 11" id="KW-0067">ATP-binding</keyword>
<name>A0A7H2BF67_9MICC</name>
<keyword evidence="8" id="KW-0406">Ion transport</keyword>
<evidence type="ECO:0000313" key="11">
    <source>
        <dbReference type="EMBL" id="QNV38313.1"/>
    </source>
</evidence>
<dbReference type="PROSITE" id="PS00211">
    <property type="entry name" value="ABC_TRANSPORTER_1"/>
    <property type="match status" value="1"/>
</dbReference>
<keyword evidence="2" id="KW-0813">Transport</keyword>
<feature type="domain" description="ABC transporter" evidence="10">
    <location>
        <begin position="5"/>
        <end position="241"/>
    </location>
</feature>
<dbReference type="InterPro" id="IPR027417">
    <property type="entry name" value="P-loop_NTPase"/>
</dbReference>
<dbReference type="FunFam" id="3.40.50.300:FF:000134">
    <property type="entry name" value="Iron-enterobactin ABC transporter ATP-binding protein"/>
    <property type="match status" value="1"/>
</dbReference>
<keyword evidence="3" id="KW-1003">Cell membrane</keyword>
<dbReference type="GO" id="GO:0016887">
    <property type="term" value="F:ATP hydrolysis activity"/>
    <property type="evidence" value="ECO:0007669"/>
    <property type="project" value="InterPro"/>
</dbReference>
<dbReference type="RefSeq" id="WP_190725015.1">
    <property type="nucleotide sequence ID" value="NZ_CP061539.1"/>
</dbReference>
<dbReference type="InterPro" id="IPR017871">
    <property type="entry name" value="ABC_transporter-like_CS"/>
</dbReference>
<evidence type="ECO:0000256" key="8">
    <source>
        <dbReference type="ARBA" id="ARBA00023065"/>
    </source>
</evidence>
<dbReference type="CDD" id="cd03214">
    <property type="entry name" value="ABC_Iron-Siderophores_B12_Hemin"/>
    <property type="match status" value="1"/>
</dbReference>
<dbReference type="GO" id="GO:0005524">
    <property type="term" value="F:ATP binding"/>
    <property type="evidence" value="ECO:0007669"/>
    <property type="project" value="UniProtKB-KW"/>
</dbReference>
<evidence type="ECO:0000256" key="5">
    <source>
        <dbReference type="ARBA" id="ARBA00022741"/>
    </source>
</evidence>
<keyword evidence="9" id="KW-0472">Membrane</keyword>
<dbReference type="InterPro" id="IPR051535">
    <property type="entry name" value="Siderophore_ABC-ATPase"/>
</dbReference>
<gene>
    <name evidence="11" type="ORF">IDM49_03300</name>
</gene>
<evidence type="ECO:0000256" key="2">
    <source>
        <dbReference type="ARBA" id="ARBA00022448"/>
    </source>
</evidence>
<dbReference type="SUPFAM" id="SSF52540">
    <property type="entry name" value="P-loop containing nucleoside triphosphate hydrolases"/>
    <property type="match status" value="1"/>
</dbReference>
<dbReference type="PROSITE" id="PS50893">
    <property type="entry name" value="ABC_TRANSPORTER_2"/>
    <property type="match status" value="1"/>
</dbReference>
<evidence type="ECO:0000313" key="12">
    <source>
        <dbReference type="Proteomes" id="UP000516404"/>
    </source>
</evidence>
<dbReference type="Pfam" id="PF00005">
    <property type="entry name" value="ABC_tran"/>
    <property type="match status" value="1"/>
</dbReference>
<dbReference type="SMART" id="SM00382">
    <property type="entry name" value="AAA"/>
    <property type="match status" value="1"/>
</dbReference>
<dbReference type="Proteomes" id="UP000516404">
    <property type="component" value="Chromosome"/>
</dbReference>
<dbReference type="AlphaFoldDB" id="A0A7H2BF67"/>
<accession>A0A7H2BF67</accession>
<evidence type="ECO:0000256" key="6">
    <source>
        <dbReference type="ARBA" id="ARBA00022840"/>
    </source>
</evidence>
<evidence type="ECO:0000259" key="10">
    <source>
        <dbReference type="PROSITE" id="PS50893"/>
    </source>
</evidence>
<keyword evidence="7" id="KW-0408">Iron</keyword>
<dbReference type="Gene3D" id="3.40.50.300">
    <property type="entry name" value="P-loop containing nucleotide triphosphate hydrolases"/>
    <property type="match status" value="1"/>
</dbReference>
<dbReference type="InterPro" id="IPR003439">
    <property type="entry name" value="ABC_transporter-like_ATP-bd"/>
</dbReference>
<dbReference type="GO" id="GO:0005886">
    <property type="term" value="C:plasma membrane"/>
    <property type="evidence" value="ECO:0007669"/>
    <property type="project" value="UniProtKB-SubCell"/>
</dbReference>
<keyword evidence="5" id="KW-0547">Nucleotide-binding</keyword>
<evidence type="ECO:0000256" key="7">
    <source>
        <dbReference type="ARBA" id="ARBA00023004"/>
    </source>
</evidence>
<evidence type="ECO:0000256" key="9">
    <source>
        <dbReference type="ARBA" id="ARBA00023136"/>
    </source>
</evidence>
<comment type="subcellular location">
    <subcellularLocation>
        <location evidence="1">Cell membrane</location>
        <topology evidence="1">Peripheral membrane protein</topology>
    </subcellularLocation>
</comment>
<dbReference type="PANTHER" id="PTHR42771:SF2">
    <property type="entry name" value="IRON(3+)-HYDROXAMATE IMPORT ATP-BINDING PROTEIN FHUC"/>
    <property type="match status" value="1"/>
</dbReference>
<dbReference type="InterPro" id="IPR003593">
    <property type="entry name" value="AAA+_ATPase"/>
</dbReference>
<organism evidence="11 12">
    <name type="scientific">Rothia terrae</name>
    <dbReference type="NCBI Taxonomy" id="396015"/>
    <lineage>
        <taxon>Bacteria</taxon>
        <taxon>Bacillati</taxon>
        <taxon>Actinomycetota</taxon>
        <taxon>Actinomycetes</taxon>
        <taxon>Micrococcales</taxon>
        <taxon>Micrococcaceae</taxon>
        <taxon>Rothia</taxon>
    </lineage>
</organism>
<dbReference type="KEGG" id="rter:IDM49_03300"/>
<sequence>MNARFTLDNITLGYDESVICQSLSLNIPAGEFSVIVGPNACGKSTLLKALARILKPMSGIITLNGQALESYKAKEAARTVGLLPQNAIAPEKMLVRDLVAKGRAPHQSLLKQWSLADAQAVHRAMELTNTLDLADAAVDELSGGQRQRVWIAMVLAQDTETILLDEPTTFLDLKHQIEVLELCKKLHRDEGRTIVAVLHDLNQAARYATHLIAMKKGSVQAQGRPTEVVTQQNIEAIFDLQSEIISDPITNTPMVIPYGS</sequence>
<dbReference type="PANTHER" id="PTHR42771">
    <property type="entry name" value="IRON(3+)-HYDROXAMATE IMPORT ATP-BINDING PROTEIN FHUC"/>
    <property type="match status" value="1"/>
</dbReference>
<keyword evidence="12" id="KW-1185">Reference proteome</keyword>
<reference evidence="11 12" key="1">
    <citation type="submission" date="2020-09" db="EMBL/GenBank/DDBJ databases">
        <title>Investigation of environmental microbes.</title>
        <authorList>
            <person name="Ou Y."/>
            <person name="Kang Q."/>
        </authorList>
    </citation>
    <scope>NUCLEOTIDE SEQUENCE [LARGE SCALE GENOMIC DNA]</scope>
    <source>
        <strain evidence="11 12">KJZ-14</strain>
    </source>
</reference>
<dbReference type="GeneID" id="96623253"/>
<dbReference type="GO" id="GO:0006826">
    <property type="term" value="P:iron ion transport"/>
    <property type="evidence" value="ECO:0007669"/>
    <property type="project" value="UniProtKB-KW"/>
</dbReference>
<dbReference type="EMBL" id="CP061539">
    <property type="protein sequence ID" value="QNV38313.1"/>
    <property type="molecule type" value="Genomic_DNA"/>
</dbReference>
<evidence type="ECO:0000256" key="4">
    <source>
        <dbReference type="ARBA" id="ARBA00022496"/>
    </source>
</evidence>
<proteinExistence type="predicted"/>
<evidence type="ECO:0000256" key="1">
    <source>
        <dbReference type="ARBA" id="ARBA00004202"/>
    </source>
</evidence>
<protein>
    <submittedName>
        <fullName evidence="11">ABC transporter ATP-binding protein</fullName>
    </submittedName>
</protein>
<evidence type="ECO:0000256" key="3">
    <source>
        <dbReference type="ARBA" id="ARBA00022475"/>
    </source>
</evidence>
<keyword evidence="4" id="KW-0410">Iron transport</keyword>